<protein>
    <submittedName>
        <fullName evidence="2">Uncharacterized protein</fullName>
    </submittedName>
</protein>
<feature type="compositionally biased region" description="Basic and acidic residues" evidence="1">
    <location>
        <begin position="40"/>
        <end position="49"/>
    </location>
</feature>
<evidence type="ECO:0000313" key="3">
    <source>
        <dbReference type="Proteomes" id="UP000735302"/>
    </source>
</evidence>
<feature type="compositionally biased region" description="Basic and acidic residues" evidence="1">
    <location>
        <begin position="76"/>
        <end position="86"/>
    </location>
</feature>
<proteinExistence type="predicted"/>
<organism evidence="2 3">
    <name type="scientific">Plakobranchus ocellatus</name>
    <dbReference type="NCBI Taxonomy" id="259542"/>
    <lineage>
        <taxon>Eukaryota</taxon>
        <taxon>Metazoa</taxon>
        <taxon>Spiralia</taxon>
        <taxon>Lophotrochozoa</taxon>
        <taxon>Mollusca</taxon>
        <taxon>Gastropoda</taxon>
        <taxon>Heterobranchia</taxon>
        <taxon>Euthyneura</taxon>
        <taxon>Panpulmonata</taxon>
        <taxon>Sacoglossa</taxon>
        <taxon>Placobranchoidea</taxon>
        <taxon>Plakobranchidae</taxon>
        <taxon>Plakobranchus</taxon>
    </lineage>
</organism>
<dbReference type="Proteomes" id="UP000735302">
    <property type="component" value="Unassembled WGS sequence"/>
</dbReference>
<evidence type="ECO:0000256" key="1">
    <source>
        <dbReference type="SAM" id="MobiDB-lite"/>
    </source>
</evidence>
<keyword evidence="3" id="KW-1185">Reference proteome</keyword>
<reference evidence="2 3" key="1">
    <citation type="journal article" date="2021" name="Elife">
        <title>Chloroplast acquisition without the gene transfer in kleptoplastic sea slugs, Plakobranchus ocellatus.</title>
        <authorList>
            <person name="Maeda T."/>
            <person name="Takahashi S."/>
            <person name="Yoshida T."/>
            <person name="Shimamura S."/>
            <person name="Takaki Y."/>
            <person name="Nagai Y."/>
            <person name="Toyoda A."/>
            <person name="Suzuki Y."/>
            <person name="Arimoto A."/>
            <person name="Ishii H."/>
            <person name="Satoh N."/>
            <person name="Nishiyama T."/>
            <person name="Hasebe M."/>
            <person name="Maruyama T."/>
            <person name="Minagawa J."/>
            <person name="Obokata J."/>
            <person name="Shigenobu S."/>
        </authorList>
    </citation>
    <scope>NUCLEOTIDE SEQUENCE [LARGE SCALE GENOMIC DNA]</scope>
</reference>
<dbReference type="EMBL" id="BLXT01002312">
    <property type="protein sequence ID" value="GFN93186.1"/>
    <property type="molecule type" value="Genomic_DNA"/>
</dbReference>
<dbReference type="AlphaFoldDB" id="A0AAV3ZF80"/>
<evidence type="ECO:0000313" key="2">
    <source>
        <dbReference type="EMBL" id="GFN93186.1"/>
    </source>
</evidence>
<accession>A0AAV3ZF80</accession>
<feature type="compositionally biased region" description="Basic residues" evidence="1">
    <location>
        <begin position="29"/>
        <end position="39"/>
    </location>
</feature>
<comment type="caution">
    <text evidence="2">The sequence shown here is derived from an EMBL/GenBank/DDBJ whole genome shotgun (WGS) entry which is preliminary data.</text>
</comment>
<name>A0AAV3ZF80_9GAST</name>
<gene>
    <name evidence="2" type="ORF">PoB_001969200</name>
</gene>
<sequence length="175" mass="19453">MVMMMTTMKCSTTTMTKIVSMMMMMMMMRRRRRRRRRRRGGEVGGERGGKRGGGGGGGEGEGERGGKRGGGGGGGKEGEEKKEDEKMMVKGSMMTVSQKINNQYKLEGISHVLKQEQTLVVGSYDTLTLAIQVFKHIEFCYLLSLRAWLLPPAQSASSLFPQYIVEQLELSIARC</sequence>
<feature type="region of interest" description="Disordered" evidence="1">
    <location>
        <begin position="29"/>
        <end position="86"/>
    </location>
</feature>